<organism evidence="5 6">
    <name type="scientific">Pseudonocardia kunmingensis</name>
    <dbReference type="NCBI Taxonomy" id="630975"/>
    <lineage>
        <taxon>Bacteria</taxon>
        <taxon>Bacillati</taxon>
        <taxon>Actinomycetota</taxon>
        <taxon>Actinomycetes</taxon>
        <taxon>Pseudonocardiales</taxon>
        <taxon>Pseudonocardiaceae</taxon>
        <taxon>Pseudonocardia</taxon>
    </lineage>
</organism>
<evidence type="ECO:0000313" key="5">
    <source>
        <dbReference type="EMBL" id="TQM06329.1"/>
    </source>
</evidence>
<feature type="compositionally biased region" description="Basic and acidic residues" evidence="2">
    <location>
        <begin position="472"/>
        <end position="487"/>
    </location>
</feature>
<evidence type="ECO:0000259" key="4">
    <source>
        <dbReference type="Pfam" id="PF13399"/>
    </source>
</evidence>
<dbReference type="NCBIfam" id="TIGR00350">
    <property type="entry name" value="lytR_cpsA_psr"/>
    <property type="match status" value="1"/>
</dbReference>
<dbReference type="EMBL" id="VFPA01000004">
    <property type="protein sequence ID" value="TQM06329.1"/>
    <property type="molecule type" value="Genomic_DNA"/>
</dbReference>
<feature type="domain" description="LytR/CpsA/Psr regulator C-terminal" evidence="4">
    <location>
        <begin position="865"/>
        <end position="949"/>
    </location>
</feature>
<feature type="compositionally biased region" description="Low complexity" evidence="2">
    <location>
        <begin position="325"/>
        <end position="338"/>
    </location>
</feature>
<dbReference type="InterPro" id="IPR050922">
    <property type="entry name" value="LytR/CpsA/Psr_CW_biosynth"/>
</dbReference>
<keyword evidence="6" id="KW-1185">Reference proteome</keyword>
<comment type="caution">
    <text evidence="5">The sequence shown here is derived from an EMBL/GenBank/DDBJ whole genome shotgun (WGS) entry which is preliminary data.</text>
</comment>
<reference evidence="5 6" key="1">
    <citation type="submission" date="2019-06" db="EMBL/GenBank/DDBJ databases">
        <title>Sequencing the genomes of 1000 actinobacteria strains.</title>
        <authorList>
            <person name="Klenk H.-P."/>
        </authorList>
    </citation>
    <scope>NUCLEOTIDE SEQUENCE [LARGE SCALE GENOMIC DNA]</scope>
    <source>
        <strain evidence="5 6">DSM 45301</strain>
    </source>
</reference>
<dbReference type="Gene3D" id="3.30.70.2390">
    <property type="match status" value="1"/>
</dbReference>
<accession>A0A543DAG4</accession>
<dbReference type="Pfam" id="PF03816">
    <property type="entry name" value="LytR_cpsA_psr"/>
    <property type="match status" value="1"/>
</dbReference>
<feature type="compositionally biased region" description="Low complexity" evidence="2">
    <location>
        <begin position="369"/>
        <end position="390"/>
    </location>
</feature>
<proteinExistence type="inferred from homology"/>
<feature type="compositionally biased region" description="Pro residues" evidence="2">
    <location>
        <begin position="264"/>
        <end position="273"/>
    </location>
</feature>
<dbReference type="InterPro" id="IPR004474">
    <property type="entry name" value="LytR_CpsA_psr"/>
</dbReference>
<dbReference type="PANTHER" id="PTHR33392:SF6">
    <property type="entry name" value="POLYISOPRENYL-TEICHOIC ACID--PEPTIDOGLYCAN TEICHOIC ACID TRANSFERASE TAGU"/>
    <property type="match status" value="1"/>
</dbReference>
<dbReference type="Pfam" id="PF13399">
    <property type="entry name" value="LytR_C"/>
    <property type="match status" value="1"/>
</dbReference>
<dbReference type="Proteomes" id="UP000315677">
    <property type="component" value="Unassembled WGS sequence"/>
</dbReference>
<feature type="compositionally biased region" description="Polar residues" evidence="2">
    <location>
        <begin position="210"/>
        <end position="227"/>
    </location>
</feature>
<dbReference type="AlphaFoldDB" id="A0A543DAG4"/>
<dbReference type="OrthoDB" id="9782542at2"/>
<evidence type="ECO:0000256" key="1">
    <source>
        <dbReference type="ARBA" id="ARBA00006068"/>
    </source>
</evidence>
<comment type="similarity">
    <text evidence="1">Belongs to the LytR/CpsA/Psr (LCP) family.</text>
</comment>
<evidence type="ECO:0000313" key="6">
    <source>
        <dbReference type="Proteomes" id="UP000315677"/>
    </source>
</evidence>
<dbReference type="InterPro" id="IPR027381">
    <property type="entry name" value="LytR/CpsA/Psr_C"/>
</dbReference>
<feature type="region of interest" description="Disordered" evidence="2">
    <location>
        <begin position="1"/>
        <end position="487"/>
    </location>
</feature>
<feature type="domain" description="Cell envelope-related transcriptional attenuator" evidence="3">
    <location>
        <begin position="599"/>
        <end position="763"/>
    </location>
</feature>
<feature type="compositionally biased region" description="Basic and acidic residues" evidence="2">
    <location>
        <begin position="185"/>
        <end position="204"/>
    </location>
</feature>
<dbReference type="RefSeq" id="WP_142060122.1">
    <property type="nucleotide sequence ID" value="NZ_VFPA01000004.1"/>
</dbReference>
<feature type="compositionally biased region" description="Pro residues" evidence="2">
    <location>
        <begin position="405"/>
        <end position="416"/>
    </location>
</feature>
<feature type="compositionally biased region" description="Basic and acidic residues" evidence="2">
    <location>
        <begin position="89"/>
        <end position="104"/>
    </location>
</feature>
<dbReference type="PANTHER" id="PTHR33392">
    <property type="entry name" value="POLYISOPRENYL-TEICHOIC ACID--PEPTIDOGLYCAN TEICHOIC ACID TRANSFERASE TAGU"/>
    <property type="match status" value="1"/>
</dbReference>
<protein>
    <submittedName>
        <fullName evidence="5">LytR family transcriptional attenuator</fullName>
    </submittedName>
</protein>
<evidence type="ECO:0000259" key="3">
    <source>
        <dbReference type="Pfam" id="PF03816"/>
    </source>
</evidence>
<name>A0A543DAG4_9PSEU</name>
<feature type="compositionally biased region" description="Low complexity" evidence="2">
    <location>
        <begin position="417"/>
        <end position="444"/>
    </location>
</feature>
<feature type="compositionally biased region" description="Low complexity" evidence="2">
    <location>
        <begin position="33"/>
        <end position="44"/>
    </location>
</feature>
<gene>
    <name evidence="5" type="ORF">FB558_6580</name>
</gene>
<sequence>MEDGSYRAQRSTGRRRRAAEEPEDVLARHGLVGSDPASPPSGGRAARRRAAEARGAADDPISGSGRHFGDPVAAPWNGAGRHGVPVDEEPSRRGRRRLPDDHGPARPPGPPRRLNGHGGTEPATYGPDDRGTGYGRTANGHGAEARVSGRDLIGLAVDGHDVDRRPANGHGVNGHAPHGHAPNGRSRDERDWNERGARGRRADAQDAPGHNTNGHSTNGHSTNGHSTNGHDLDGRARRHRPPEEPAPPAAPRTGRRRLPDPPDRTPPAPPHAPPRAQVPDAAAAVRPGTRPPSGGGRRRRPDLPEPAPATAAPVPGGRRHRDEAPATSATTALPAAAPRRGRGEPDPAAGIAPHDRPRRSPNGRRDTADATTALPAPGRAPRRAAPAPQATAPPGPGARRRAAPDPAPPTPAPPTRAPADPATTALPAGRRAAPRAASNPEATAVVAPVGARQNGLREKGIGESGVGEAADELERSRRSEPEPVDARTRALRIDETLTRLTAAHAGLTLAVTDREQPPPPVRRSAASTAGRLLAAALAVAVVVTTAFGWGTKSWLGASVGDAAALDPESGAIVEPATQVGDENVLVVGTEPNPEGAAVRADTVAVAHIPEGGGPVTVLAFPHDLEINRPPCERWDHISGAYTDETVPAEARTQLVSALDVGGPRCLTRVVQQLSGIAVTKYVGTDLSAVPAMTEAVGGAQVCVPRPVLDGVLGPVVPDPGMQALSGVRAADFVQAGEVEGDPSPEYGRIERQQRVLAAVLDQAVSGTALLDVGQIMALRPALADAVLVDGAGLEQVLALATTLRDLDAEGVRFASVPTSDRNNRGNLVLRDTAAADLFAAVRSDAALPAEATDPEAGDTGPAPSEVTVEVVNASDRSGLAGEVGETLRSLGFDVGEVSSAEQPTSETVIRFSPDQAAAAELLATTVPSAESVPDPGATGVLHLVLGRSFDDVVRAPSAPIALSAPTTAAPEGPEAACA</sequence>
<evidence type="ECO:0000256" key="2">
    <source>
        <dbReference type="SAM" id="MobiDB-lite"/>
    </source>
</evidence>
<dbReference type="Gene3D" id="3.40.630.190">
    <property type="entry name" value="LCP protein"/>
    <property type="match status" value="1"/>
</dbReference>